<dbReference type="AlphaFoldDB" id="A0A433R0M9"/>
<feature type="region of interest" description="Disordered" evidence="1">
    <location>
        <begin position="124"/>
        <end position="234"/>
    </location>
</feature>
<protein>
    <submittedName>
        <fullName evidence="2">Uncharacterized protein</fullName>
    </submittedName>
</protein>
<dbReference type="Proteomes" id="UP000274822">
    <property type="component" value="Unassembled WGS sequence"/>
</dbReference>
<keyword evidence="3" id="KW-1185">Reference proteome</keyword>
<name>A0A433R0M9_9FUNG</name>
<feature type="compositionally biased region" description="Low complexity" evidence="1">
    <location>
        <begin position="198"/>
        <end position="219"/>
    </location>
</feature>
<organism evidence="2 3">
    <name type="scientific">Jimgerdemannia flammicorona</name>
    <dbReference type="NCBI Taxonomy" id="994334"/>
    <lineage>
        <taxon>Eukaryota</taxon>
        <taxon>Fungi</taxon>
        <taxon>Fungi incertae sedis</taxon>
        <taxon>Mucoromycota</taxon>
        <taxon>Mucoromycotina</taxon>
        <taxon>Endogonomycetes</taxon>
        <taxon>Endogonales</taxon>
        <taxon>Endogonaceae</taxon>
        <taxon>Jimgerdemannia</taxon>
    </lineage>
</organism>
<gene>
    <name evidence="2" type="ORF">BC938DRAFT_473579</name>
</gene>
<sequence length="234" mass="26562">MDPSTTFLSSAFDHLPPLPQPNLDGTIWETFECLRLANQEYAVFQPHPHRRGFFGTFHCAIRPLKKKPSTDRLTKIIFCFCHTLRDHILFIKQANEDRVFFREQTGSDLVVHLASVVATMSAHTPHLPLPQNRTPSILPHERIQRPPDRPSELERRQKFVQSTHSTSSTTNHSRPYSIPESHTPSPLLPSDKTRNTLSPPSIGSSTTSSSSSSTTTIPTFIFMTRPMHSRPPRH</sequence>
<reference evidence="2 3" key="1">
    <citation type="journal article" date="2018" name="New Phytol.">
        <title>Phylogenomics of Endogonaceae and evolution of mycorrhizas within Mucoromycota.</title>
        <authorList>
            <person name="Chang Y."/>
            <person name="Desiro A."/>
            <person name="Na H."/>
            <person name="Sandor L."/>
            <person name="Lipzen A."/>
            <person name="Clum A."/>
            <person name="Barry K."/>
            <person name="Grigoriev I.V."/>
            <person name="Martin F.M."/>
            <person name="Stajich J.E."/>
            <person name="Smith M.E."/>
            <person name="Bonito G."/>
            <person name="Spatafora J.W."/>
        </authorList>
    </citation>
    <scope>NUCLEOTIDE SEQUENCE [LARGE SCALE GENOMIC DNA]</scope>
    <source>
        <strain evidence="2 3">AD002</strain>
    </source>
</reference>
<dbReference type="EMBL" id="RBNJ01000016">
    <property type="protein sequence ID" value="RUS35590.1"/>
    <property type="molecule type" value="Genomic_DNA"/>
</dbReference>
<proteinExistence type="predicted"/>
<evidence type="ECO:0000313" key="3">
    <source>
        <dbReference type="Proteomes" id="UP000274822"/>
    </source>
</evidence>
<feature type="compositionally biased region" description="Low complexity" evidence="1">
    <location>
        <begin position="162"/>
        <end position="173"/>
    </location>
</feature>
<comment type="caution">
    <text evidence="2">The sequence shown here is derived from an EMBL/GenBank/DDBJ whole genome shotgun (WGS) entry which is preliminary data.</text>
</comment>
<evidence type="ECO:0000256" key="1">
    <source>
        <dbReference type="SAM" id="MobiDB-lite"/>
    </source>
</evidence>
<accession>A0A433R0M9</accession>
<evidence type="ECO:0000313" key="2">
    <source>
        <dbReference type="EMBL" id="RUS35590.1"/>
    </source>
</evidence>
<feature type="compositionally biased region" description="Basic and acidic residues" evidence="1">
    <location>
        <begin position="139"/>
        <end position="157"/>
    </location>
</feature>